<dbReference type="InterPro" id="IPR002325">
    <property type="entry name" value="Cyt_f"/>
</dbReference>
<dbReference type="SUPFAM" id="SSF51246">
    <property type="entry name" value="Rudiment single hybrid motif"/>
    <property type="match status" value="1"/>
</dbReference>
<dbReference type="PRINTS" id="PR00610">
    <property type="entry name" value="CYTOCHROMEF"/>
</dbReference>
<comment type="subcellular location">
    <subcellularLocation>
        <location evidence="17">Cellular thylakoid membrane</location>
        <topology evidence="17">Single-pass membrane protein</topology>
    </subcellularLocation>
    <subcellularLocation>
        <location evidence="16">Plastid thylakoid membrane</location>
        <topology evidence="16">Single-pass membrane protein</topology>
    </subcellularLocation>
</comment>
<accession>A0A1C9C953</accession>
<dbReference type="Gene3D" id="2.60.40.830">
    <property type="entry name" value="Cytochrome f large domain"/>
    <property type="match status" value="1"/>
</dbReference>
<feature type="transmembrane region" description="Helical" evidence="17">
    <location>
        <begin position="286"/>
        <end position="305"/>
    </location>
</feature>
<keyword evidence="20" id="KW-0934">Plastid</keyword>
<comment type="function">
    <text evidence="1 17">Component of the cytochrome b6-f complex, which mediates electron transfer between photosystem II (PSII) and photosystem I (PSI), cyclic electron flow around PSI, and state transitions.</text>
</comment>
<keyword evidence="6 17" id="KW-0349">Heme</keyword>
<dbReference type="GO" id="GO:0055035">
    <property type="term" value="C:plastid thylakoid membrane"/>
    <property type="evidence" value="ECO:0007669"/>
    <property type="project" value="UniProtKB-SubCell"/>
</dbReference>
<evidence type="ECO:0000256" key="3">
    <source>
        <dbReference type="ARBA" id="ARBA00013528"/>
    </source>
</evidence>
<comment type="similarity">
    <text evidence="2 17">Belongs to the cytochrome f family.</text>
</comment>
<reference evidence="20" key="1">
    <citation type="journal article" date="2016" name="BMC Biol.">
        <title>Parallel evolution of highly conserved plastid genome architecture in red seaweeds and seed plants.</title>
        <authorList>
            <person name="Lee J."/>
            <person name="Cho C.H."/>
            <person name="Park S.I."/>
            <person name="Choi J.W."/>
            <person name="Song H.S."/>
            <person name="West J.A."/>
            <person name="Bhattacharya D."/>
            <person name="Yoon H.S."/>
        </authorList>
    </citation>
    <scope>NUCLEOTIDE SEQUENCE</scope>
</reference>
<evidence type="ECO:0000259" key="19">
    <source>
        <dbReference type="Pfam" id="PF16639"/>
    </source>
</evidence>
<dbReference type="HAMAP" id="MF_00610">
    <property type="entry name" value="Cytb6_f_cytF"/>
    <property type="match status" value="1"/>
</dbReference>
<evidence type="ECO:0000256" key="9">
    <source>
        <dbReference type="ARBA" id="ARBA00022729"/>
    </source>
</evidence>
<protein>
    <recommendedName>
        <fullName evidence="3 17">Cytochrome f</fullName>
    </recommendedName>
</protein>
<dbReference type="SUPFAM" id="SSF49441">
    <property type="entry name" value="Cytochrome f, large domain"/>
    <property type="match status" value="1"/>
</dbReference>
<dbReference type="GO" id="GO:0005506">
    <property type="term" value="F:iron ion binding"/>
    <property type="evidence" value="ECO:0007669"/>
    <property type="project" value="InterPro"/>
</dbReference>
<geneLocation type="plastid" evidence="20"/>
<evidence type="ECO:0000256" key="1">
    <source>
        <dbReference type="ARBA" id="ARBA00003068"/>
    </source>
</evidence>
<evidence type="ECO:0000256" key="13">
    <source>
        <dbReference type="ARBA" id="ARBA00023078"/>
    </source>
</evidence>
<dbReference type="Pfam" id="PF01333">
    <property type="entry name" value="Apocytochr_F_C"/>
    <property type="match status" value="1"/>
</dbReference>
<feature type="binding site" description="covalent" evidence="17 18">
    <location>
        <position position="57"/>
    </location>
    <ligand>
        <name>heme</name>
        <dbReference type="ChEBI" id="CHEBI:30413"/>
    </ligand>
</feature>
<comment type="subunit">
    <text evidence="15 17">The 4 large subunits of the cytochrome b6-f complex are cytochrome b6, subunit IV (17 kDa polypeptide, PetD), cytochrome f and the Rieske protein, while the 4 small subunits are PetG, PetL, PetM and PetN. The complex functions as a dimer.</text>
</comment>
<dbReference type="InterPro" id="IPR011054">
    <property type="entry name" value="Rudment_hybrid_motif"/>
</dbReference>
<sequence>MKINHFKRWTQKISITTLTLLSIICLNANNFFEVKAFPIYAQQGYENPREATGRIVCANCHLAQKPVEIETPQSVLPNSVFEATVKIPYDVNNKQILTNGQKGSLNVGAIVILPEGFKLAPKNLISKELKEKTKNIYIQPYSTDKNNILVVGPMPSNKNQEIIFPILSPNPDKDKNVHFLKYPIYAGGNRGRGQIYPTGDKSNNNIITSSNSGKITRIQTTDKGNYEINVQKVDGGIYTESIPIGLELNVLEGENIHINQNLTKDPNVGGFGQNETEIVLQSPARIKGMIIFFLSVTLAQIFFVLKKKQWEKVQAAEMNF</sequence>
<dbReference type="Gene3D" id="1.20.5.700">
    <property type="entry name" value="Single helix bin"/>
    <property type="match status" value="1"/>
</dbReference>
<keyword evidence="14 17" id="KW-0472">Membrane</keyword>
<evidence type="ECO:0000256" key="10">
    <source>
        <dbReference type="ARBA" id="ARBA00022982"/>
    </source>
</evidence>
<evidence type="ECO:0000256" key="16">
    <source>
        <dbReference type="ARBA" id="ARBA00046266"/>
    </source>
</evidence>
<evidence type="ECO:0000256" key="14">
    <source>
        <dbReference type="ARBA" id="ARBA00023136"/>
    </source>
</evidence>
<evidence type="ECO:0000256" key="17">
    <source>
        <dbReference type="HAMAP-Rule" id="MF_00610"/>
    </source>
</evidence>
<evidence type="ECO:0000256" key="11">
    <source>
        <dbReference type="ARBA" id="ARBA00022989"/>
    </source>
</evidence>
<feature type="domain" description="Cytochrome f large" evidence="19">
    <location>
        <begin position="37"/>
        <end position="191"/>
    </location>
</feature>
<proteinExistence type="inferred from homology"/>
<evidence type="ECO:0000256" key="15">
    <source>
        <dbReference type="ARBA" id="ARBA00025834"/>
    </source>
</evidence>
<dbReference type="PANTHER" id="PTHR33288">
    <property type="match status" value="1"/>
</dbReference>
<feature type="binding site" description="axial binding residue" evidence="17 18">
    <location>
        <position position="61"/>
    </location>
    <ligand>
        <name>heme</name>
        <dbReference type="ChEBI" id="CHEBI:30413"/>
    </ligand>
    <ligandPart>
        <name>Fe</name>
        <dbReference type="ChEBI" id="CHEBI:18248"/>
    </ligandPart>
</feature>
<evidence type="ECO:0000256" key="8">
    <source>
        <dbReference type="ARBA" id="ARBA00022723"/>
    </source>
</evidence>
<keyword evidence="13 17" id="KW-0793">Thylakoid</keyword>
<dbReference type="InterPro" id="IPR024094">
    <property type="entry name" value="Cyt_f_lg_dom"/>
</dbReference>
<organism evidence="20">
    <name type="scientific">Schizymenia dubyi</name>
    <dbReference type="NCBI Taxonomy" id="38368"/>
    <lineage>
        <taxon>Eukaryota</taxon>
        <taxon>Rhodophyta</taxon>
        <taxon>Florideophyceae</taxon>
        <taxon>Rhodymeniophycidae</taxon>
        <taxon>Nemastomatales</taxon>
        <taxon>Schizymeniaceae</taxon>
        <taxon>Schizymenia</taxon>
    </lineage>
</organism>
<dbReference type="EMBL" id="KX284712">
    <property type="protein sequence ID" value="AOM64908.1"/>
    <property type="molecule type" value="Genomic_DNA"/>
</dbReference>
<dbReference type="InterPro" id="IPR024058">
    <property type="entry name" value="Cyt-f_TM"/>
</dbReference>
<dbReference type="GO" id="GO:0009055">
    <property type="term" value="F:electron transfer activity"/>
    <property type="evidence" value="ECO:0007669"/>
    <property type="project" value="UniProtKB-UniRule"/>
</dbReference>
<keyword evidence="8 17" id="KW-0479">Metal-binding</keyword>
<evidence type="ECO:0000256" key="18">
    <source>
        <dbReference type="PIRSR" id="PIRSR602325-50"/>
    </source>
</evidence>
<dbReference type="AlphaFoldDB" id="A0A1C9C953"/>
<feature type="binding site" description="axial binding residue" evidence="17 18">
    <location>
        <position position="37"/>
    </location>
    <ligand>
        <name>heme</name>
        <dbReference type="ChEBI" id="CHEBI:30413"/>
    </ligand>
    <ligandPart>
        <name>Fe</name>
        <dbReference type="ChEBI" id="CHEBI:18248"/>
    </ligandPart>
</feature>
<evidence type="ECO:0000256" key="12">
    <source>
        <dbReference type="ARBA" id="ARBA00023004"/>
    </source>
</evidence>
<dbReference type="GeneID" id="29072243"/>
<evidence type="ECO:0000256" key="6">
    <source>
        <dbReference type="ARBA" id="ARBA00022617"/>
    </source>
</evidence>
<feature type="binding site" description="covalent" evidence="17">
    <location>
        <position position="60"/>
    </location>
    <ligand>
        <name>heme</name>
        <dbReference type="ChEBI" id="CHEBI:30413"/>
    </ligand>
</feature>
<feature type="binding site" description="axial binding residue" evidence="18">
    <location>
        <position position="60"/>
    </location>
    <ligand>
        <name>heme</name>
        <dbReference type="ChEBI" id="CHEBI:30413"/>
    </ligand>
    <ligandPart>
        <name>Fe</name>
        <dbReference type="ChEBI" id="CHEBI:18248"/>
    </ligandPart>
</feature>
<keyword evidence="12 17" id="KW-0408">Iron</keyword>
<keyword evidence="9 17" id="KW-0732">Signal</keyword>
<evidence type="ECO:0000256" key="5">
    <source>
        <dbReference type="ARBA" id="ARBA00022531"/>
    </source>
</evidence>
<evidence type="ECO:0000256" key="7">
    <source>
        <dbReference type="ARBA" id="ARBA00022692"/>
    </source>
</evidence>
<keyword evidence="4 17" id="KW-0813">Transport</keyword>
<keyword evidence="10 17" id="KW-0249">Electron transport</keyword>
<dbReference type="Pfam" id="PF16639">
    <property type="entry name" value="Apocytochr_F_N"/>
    <property type="match status" value="1"/>
</dbReference>
<dbReference type="FunFam" id="2.60.40.830:FF:000001">
    <property type="entry name" value="Cytochrome f"/>
    <property type="match status" value="1"/>
</dbReference>
<comment type="cofactor">
    <cofactor evidence="17 18">
        <name>heme</name>
        <dbReference type="ChEBI" id="CHEBI:30413"/>
    </cofactor>
    <text evidence="17 18">Binds 1 heme group covalently.</text>
</comment>
<evidence type="ECO:0000256" key="2">
    <source>
        <dbReference type="ARBA" id="ARBA00008923"/>
    </source>
</evidence>
<dbReference type="PANTHER" id="PTHR33288:SF10">
    <property type="entry name" value="CYTOCHROME F"/>
    <property type="match status" value="1"/>
</dbReference>
<dbReference type="RefSeq" id="YP_009295973.1">
    <property type="nucleotide sequence ID" value="NC_031169.1"/>
</dbReference>
<evidence type="ECO:0000256" key="4">
    <source>
        <dbReference type="ARBA" id="ARBA00022448"/>
    </source>
</evidence>
<name>A0A1C9C953_9FLOR</name>
<dbReference type="GO" id="GO:0015979">
    <property type="term" value="P:photosynthesis"/>
    <property type="evidence" value="ECO:0007669"/>
    <property type="project" value="UniProtKB-UniRule"/>
</dbReference>
<keyword evidence="11 17" id="KW-1133">Transmembrane helix</keyword>
<dbReference type="PROSITE" id="PS51010">
    <property type="entry name" value="CYTF"/>
    <property type="match status" value="1"/>
</dbReference>
<dbReference type="FunFam" id="1.20.5.700:FF:000001">
    <property type="entry name" value="Cytochrome f"/>
    <property type="match status" value="1"/>
</dbReference>
<evidence type="ECO:0000313" key="20">
    <source>
        <dbReference type="EMBL" id="AOM64908.1"/>
    </source>
</evidence>
<keyword evidence="7 17" id="KW-0812">Transmembrane</keyword>
<dbReference type="InterPro" id="IPR036826">
    <property type="entry name" value="Cyt_f_lg_dom_sf"/>
</dbReference>
<gene>
    <name evidence="17 20" type="primary">petA</name>
    <name evidence="20" type="ORF">Schiz_025</name>
</gene>
<dbReference type="SUPFAM" id="SSF103431">
    <property type="entry name" value="Cytochrome f subunit of the cytochrome b6f complex, transmembrane anchor"/>
    <property type="match status" value="1"/>
</dbReference>
<dbReference type="Gene3D" id="2.40.50.100">
    <property type="match status" value="1"/>
</dbReference>
<dbReference type="GO" id="GO:0020037">
    <property type="term" value="F:heme binding"/>
    <property type="evidence" value="ECO:0007669"/>
    <property type="project" value="InterPro"/>
</dbReference>
<keyword evidence="5 17" id="KW-0602">Photosynthesis</keyword>